<dbReference type="EnsemblMetazoa" id="XM_038220828.1">
    <property type="protein sequence ID" value="XP_038076756.1"/>
    <property type="gene ID" value="LOC119744739"/>
</dbReference>
<feature type="coiled-coil region" evidence="1">
    <location>
        <begin position="560"/>
        <end position="629"/>
    </location>
</feature>
<organism evidence="4 5">
    <name type="scientific">Patiria miniata</name>
    <name type="common">Bat star</name>
    <name type="synonym">Asterina miniata</name>
    <dbReference type="NCBI Taxonomy" id="46514"/>
    <lineage>
        <taxon>Eukaryota</taxon>
        <taxon>Metazoa</taxon>
        <taxon>Echinodermata</taxon>
        <taxon>Eleutherozoa</taxon>
        <taxon>Asterozoa</taxon>
        <taxon>Asteroidea</taxon>
        <taxon>Valvatacea</taxon>
        <taxon>Valvatida</taxon>
        <taxon>Asterinidae</taxon>
        <taxon>Patiria</taxon>
    </lineage>
</organism>
<dbReference type="RefSeq" id="XP_038076756.1">
    <property type="nucleotide sequence ID" value="XM_038220828.1"/>
</dbReference>
<dbReference type="AlphaFoldDB" id="A0A914BLW6"/>
<evidence type="ECO:0000313" key="4">
    <source>
        <dbReference type="EnsemblMetazoa" id="XP_038076756.1"/>
    </source>
</evidence>
<dbReference type="EnsemblMetazoa" id="XM_038220827.1">
    <property type="protein sequence ID" value="XP_038076755.1"/>
    <property type="gene ID" value="LOC119744739"/>
</dbReference>
<dbReference type="Proteomes" id="UP000887568">
    <property type="component" value="Unplaced"/>
</dbReference>
<evidence type="ECO:0000256" key="3">
    <source>
        <dbReference type="SAM" id="SignalP"/>
    </source>
</evidence>
<evidence type="ECO:0000256" key="2">
    <source>
        <dbReference type="SAM" id="MobiDB-lite"/>
    </source>
</evidence>
<feature type="chain" id="PRO_5038275787" evidence="3">
    <location>
        <begin position="20"/>
        <end position="885"/>
    </location>
</feature>
<accession>A0A914BLW6</accession>
<feature type="signal peptide" evidence="3">
    <location>
        <begin position="1"/>
        <end position="19"/>
    </location>
</feature>
<keyword evidence="3" id="KW-0732">Signal</keyword>
<keyword evidence="1" id="KW-0175">Coiled coil</keyword>
<proteinExistence type="predicted"/>
<sequence>MASPLQLIWAAALLAAVMTSCVVRTAPTGVKEQESDAGKFQEAVLEEAGNTEDVDEAVGDALAKDAKIEKEETLLAEGEHGEALDGDEEEKEEVVEDAMDEVLNRGKDEVIEDLKEDVINDADSMETDDVIVTGSSSQPEASDYLWEPSFEYDLSEGDLDTWYLYNLPDEPSEWSSNFEIFDEEYFPYYGSSYEDVNGVYDDLDNNLLFDMPPGVFNGIPAEELNNKVDQTVDEFLCMLGLCDDVRVYPDDDVWEEPNEIQFTEEGMLGNSNEVEEESEEKDIYPVDVKSEEQKEEATNSSAKAEAADGQPPPVGSRHRSKRDLSWDQLERDNELLSKINSLEVDGAVEETAEDDTGLTAADRFEDLLEYFKDEAAENEKAADEEEFYLAVPEPILNEIVREATGGEFQDVIEDEEALEEEEDQANLADGIEETGGFIEDAEDVEGGDEWGAYLVPGSPYVQDTLKYDGYKRDDEREALKVYIESLQNLEGYRKRTDRGDDGSRSAADFLRQLVPRSPPNAIRYPKTGLEPFSREKYFPLFSDPDVMERDVEDDDEDILDTNQEDLLERYNELMELLNNELEATVLISTIQDMAAELGRDRQLLDELAEEEAEEELQLALDENNQEILELVGIANSHPMKRAPRIIDYPDFNEYPPEFHRSVPAFEGKANSLSEEEMLRLYEEYLNEAAEEAKWGDFIYQPRERREGEDSLTGPHGAYYVQGRMMGDLMKPKREWMSKRDDPALYITDDETDQPYILLDPSDLGYVEWPGDFEIFYDTRDGTYVLYPYPKPQDASVLSDEALLDDQGLSERNFVIDDGGDAVGEEREEWGDFKDDGVLLNDMKTIEDDLDQLEDLQILTEIAAKLGREDERAREEETLLRALLGK</sequence>
<dbReference type="OMA" id="MMGNEND"/>
<dbReference type="GeneID" id="119744739"/>
<reference evidence="4" key="1">
    <citation type="submission" date="2022-11" db="UniProtKB">
        <authorList>
            <consortium name="EnsemblMetazoa"/>
        </authorList>
    </citation>
    <scope>IDENTIFICATION</scope>
</reference>
<feature type="compositionally biased region" description="Basic and acidic residues" evidence="2">
    <location>
        <begin position="281"/>
        <end position="297"/>
    </location>
</feature>
<evidence type="ECO:0000256" key="1">
    <source>
        <dbReference type="SAM" id="Coils"/>
    </source>
</evidence>
<dbReference type="RefSeq" id="XP_038076755.1">
    <property type="nucleotide sequence ID" value="XM_038220827.1"/>
</dbReference>
<name>A0A914BLW6_PATMI</name>
<protein>
    <submittedName>
        <fullName evidence="4">Uncharacterized protein</fullName>
    </submittedName>
</protein>
<dbReference type="OrthoDB" id="10452193at2759"/>
<keyword evidence="5" id="KW-1185">Reference proteome</keyword>
<feature type="region of interest" description="Disordered" evidence="2">
    <location>
        <begin position="264"/>
        <end position="326"/>
    </location>
</feature>
<evidence type="ECO:0000313" key="5">
    <source>
        <dbReference type="Proteomes" id="UP000887568"/>
    </source>
</evidence>